<feature type="region of interest" description="Disordered" evidence="1">
    <location>
        <begin position="221"/>
        <end position="247"/>
    </location>
</feature>
<feature type="region of interest" description="Disordered" evidence="1">
    <location>
        <begin position="259"/>
        <end position="338"/>
    </location>
</feature>
<feature type="compositionally biased region" description="Acidic residues" evidence="1">
    <location>
        <begin position="279"/>
        <end position="290"/>
    </location>
</feature>
<evidence type="ECO:0000313" key="2">
    <source>
        <dbReference type="EMBL" id="KAJ1966825.1"/>
    </source>
</evidence>
<feature type="region of interest" description="Disordered" evidence="1">
    <location>
        <begin position="791"/>
        <end position="831"/>
    </location>
</feature>
<feature type="compositionally biased region" description="Polar residues" evidence="1">
    <location>
        <begin position="1"/>
        <end position="14"/>
    </location>
</feature>
<reference evidence="2" key="1">
    <citation type="submission" date="2022-07" db="EMBL/GenBank/DDBJ databases">
        <title>Phylogenomic reconstructions and comparative analyses of Kickxellomycotina fungi.</title>
        <authorList>
            <person name="Reynolds N.K."/>
            <person name="Stajich J.E."/>
            <person name="Barry K."/>
            <person name="Grigoriev I.V."/>
            <person name="Crous P."/>
            <person name="Smith M.E."/>
        </authorList>
    </citation>
    <scope>NUCLEOTIDE SEQUENCE</scope>
    <source>
        <strain evidence="2">RSA 1196</strain>
    </source>
</reference>
<feature type="compositionally biased region" description="Polar residues" evidence="1">
    <location>
        <begin position="912"/>
        <end position="923"/>
    </location>
</feature>
<dbReference type="OrthoDB" id="5600381at2759"/>
<comment type="caution">
    <text evidence="2">The sequence shown here is derived from an EMBL/GenBank/DDBJ whole genome shotgun (WGS) entry which is preliminary data.</text>
</comment>
<feature type="compositionally biased region" description="Polar residues" evidence="1">
    <location>
        <begin position="607"/>
        <end position="623"/>
    </location>
</feature>
<feature type="region of interest" description="Disordered" evidence="1">
    <location>
        <begin position="365"/>
        <end position="403"/>
    </location>
</feature>
<evidence type="ECO:0000256" key="1">
    <source>
        <dbReference type="SAM" id="MobiDB-lite"/>
    </source>
</evidence>
<feature type="region of interest" description="Disordered" evidence="1">
    <location>
        <begin position="54"/>
        <end position="129"/>
    </location>
</feature>
<sequence>MEDNVSSPVQVQSASKKELLEMHRESEQLIRSAPVAMRVRVNKKLTMGNFLARFQQKQAPVTNEPLDRKTAESSLPPSPSKQETLTSTATADRMTEADTSDNPTVSSKSLSPPIDDHPLKQTTGNDSDSEFELEIVENETTLIKQKRCATMASLLTGVNRYQPQLTSPEKCNDPPARKPSRFQSPQKNSKESVIPIGVDHRQLNALLTRRILEQSAQKRQQELALAESTPSNAATAEVGDENWSGEEDEGVIVSNDAEAECNHSDSEKVSPAPSSPVNDETDTSSDEDCDLVLPTRQTRKLVVTNSPPPSPGKSSKATANQPLFPLFSRVKPPTSSINRCTTSAATDTFRTVDTDATLSITPTTHGLLAQGAEPPSVTTPAGDSEGNSNPPPITTSKTKSHQSNTEWFDAECFTNIPSPSEDSLFEESDLLLHPAVSNGVAHASTGFDPDALDPSQQIELDSSQRPLTTLVISDDDNPDTIQDRGEGTPVIDDPGSPTQALTISTATVPFTLTPTQPLLDEESSPTPNDARISLITASPTAEPSPPPVRLNRLKRRKDMRPEDLPNRKKAATLKPRSAFVDAEAEEGVSDDELGPDEPFGKQLLLSEFNNQSEGNPVGSQQPPHANDGEECDEDRESLDEWDENDSMIAFSGDDEDEDDPEAIRQLHQQREATDDANAVATLYRDISDGRLLDRSLLRRRQQAGYPGQGDRVDLMDWVEGEDVIVNADQERRRLMWKRGLRLGKEAAEREEDEAHTKLCKLAEHPDTAAFARSALALDMIEAPIVPMDASKGVVNAQTDQDTDDDKEEKDVASTEAPSISEDGGDISKHVPKRTERLSSAIARKQFSAIRSGSVGDFRITRESASQSAFVNATPPPVAYDPLDFLDKPTQSALDVSTLLTKRTGIYKSSASRKNTGFNHSSTIDQEKVNPLSAPSLDSNPVISTLHSRSVKNPSVKKGPSETALDDFSVTRETRLRRFLPEKNTDDFLTTVSLTSSNKSITTFSSTADQTNASVAGHSIKVKGKFS</sequence>
<organism evidence="2 3">
    <name type="scientific">Dispira parvispora</name>
    <dbReference type="NCBI Taxonomy" id="1520584"/>
    <lineage>
        <taxon>Eukaryota</taxon>
        <taxon>Fungi</taxon>
        <taxon>Fungi incertae sedis</taxon>
        <taxon>Zoopagomycota</taxon>
        <taxon>Kickxellomycotina</taxon>
        <taxon>Dimargaritomycetes</taxon>
        <taxon>Dimargaritales</taxon>
        <taxon>Dimargaritaceae</taxon>
        <taxon>Dispira</taxon>
    </lineage>
</organism>
<dbReference type="AlphaFoldDB" id="A0A9W8AQT6"/>
<protein>
    <recommendedName>
        <fullName evidence="4">DNA replication checkpoint mediator MRC1 domain-containing protein</fullName>
    </recommendedName>
</protein>
<name>A0A9W8AQT6_9FUNG</name>
<feature type="compositionally biased region" description="Acidic residues" evidence="1">
    <location>
        <begin position="238"/>
        <end position="247"/>
    </location>
</feature>
<feature type="region of interest" description="Disordered" evidence="1">
    <location>
        <begin position="471"/>
        <end position="500"/>
    </location>
</feature>
<gene>
    <name evidence="2" type="ORF">IWQ62_002226</name>
</gene>
<feature type="compositionally biased region" description="Acidic residues" evidence="1">
    <location>
        <begin position="628"/>
        <end position="645"/>
    </location>
</feature>
<dbReference type="EMBL" id="JANBPY010000444">
    <property type="protein sequence ID" value="KAJ1966825.1"/>
    <property type="molecule type" value="Genomic_DNA"/>
</dbReference>
<proteinExistence type="predicted"/>
<feature type="region of interest" description="Disordered" evidence="1">
    <location>
        <begin position="912"/>
        <end position="933"/>
    </location>
</feature>
<feature type="compositionally biased region" description="Polar residues" evidence="1">
    <location>
        <begin position="376"/>
        <end position="403"/>
    </location>
</feature>
<feature type="compositionally biased region" description="Acidic residues" evidence="1">
    <location>
        <begin position="582"/>
        <end position="595"/>
    </location>
</feature>
<dbReference type="Proteomes" id="UP001150925">
    <property type="component" value="Unassembled WGS sequence"/>
</dbReference>
<feature type="compositionally biased region" description="Polar residues" evidence="1">
    <location>
        <begin position="100"/>
        <end position="110"/>
    </location>
</feature>
<accession>A0A9W8AQT6</accession>
<feature type="region of interest" description="Disordered" evidence="1">
    <location>
        <begin position="515"/>
        <end position="660"/>
    </location>
</feature>
<feature type="region of interest" description="Disordered" evidence="1">
    <location>
        <begin position="164"/>
        <end position="192"/>
    </location>
</feature>
<feature type="region of interest" description="Disordered" evidence="1">
    <location>
        <begin position="1"/>
        <end position="20"/>
    </location>
</feature>
<keyword evidence="3" id="KW-1185">Reference proteome</keyword>
<evidence type="ECO:0008006" key="4">
    <source>
        <dbReference type="Google" id="ProtNLM"/>
    </source>
</evidence>
<evidence type="ECO:0000313" key="3">
    <source>
        <dbReference type="Proteomes" id="UP001150925"/>
    </source>
</evidence>
<feature type="compositionally biased region" description="Polar residues" evidence="1">
    <location>
        <begin position="72"/>
        <end position="90"/>
    </location>
</feature>